<feature type="compositionally biased region" description="Low complexity" evidence="1">
    <location>
        <begin position="23"/>
        <end position="32"/>
    </location>
</feature>
<reference evidence="2" key="1">
    <citation type="journal article" date="2018" name="Data Brief">
        <title>Genome sequence data from 17 accessions of Ensete ventricosum, a staple food crop for millions in Ethiopia.</title>
        <authorList>
            <person name="Yemataw Z."/>
            <person name="Muzemil S."/>
            <person name="Ambachew D."/>
            <person name="Tripathi L."/>
            <person name="Tesfaye K."/>
            <person name="Chala A."/>
            <person name="Farbos A."/>
            <person name="O'Neill P."/>
            <person name="Moore K."/>
            <person name="Grant M."/>
            <person name="Studholme D.J."/>
        </authorList>
    </citation>
    <scope>NUCLEOTIDE SEQUENCE [LARGE SCALE GENOMIC DNA]</scope>
    <source>
        <tissue evidence="2">Leaf</tissue>
    </source>
</reference>
<proteinExistence type="predicted"/>
<organism evidence="2">
    <name type="scientific">Ensete ventricosum</name>
    <name type="common">Abyssinian banana</name>
    <name type="synonym">Musa ensete</name>
    <dbReference type="NCBI Taxonomy" id="4639"/>
    <lineage>
        <taxon>Eukaryota</taxon>
        <taxon>Viridiplantae</taxon>
        <taxon>Streptophyta</taxon>
        <taxon>Embryophyta</taxon>
        <taxon>Tracheophyta</taxon>
        <taxon>Spermatophyta</taxon>
        <taxon>Magnoliopsida</taxon>
        <taxon>Liliopsida</taxon>
        <taxon>Zingiberales</taxon>
        <taxon>Musaceae</taxon>
        <taxon>Ensete</taxon>
    </lineage>
</organism>
<dbReference type="EMBL" id="KV875656">
    <property type="protein sequence ID" value="RZR72282.1"/>
    <property type="molecule type" value="Genomic_DNA"/>
</dbReference>
<gene>
    <name evidence="2" type="ORF">BHM03_00011926</name>
</gene>
<sequence length="218" mass="23826">MALRSLDNALRTTVEQRPKKVAKVAATPPAAKSSDVRTNNENTPPPAPPVDQSVEYVASEDLKPPADPDTRMEVCMYFSGFWTSVRFDSVISLLQLLLKASQDKRFLCDEAEKALEKMAVSVSPLPLLKELQSYGIEVLKGFGLTTLLQVAAELLSDRLPEAREAARSIINSIYREFSNVSNIKDDDESAAAAESWQNFCASNLPPIAAQSVAKIVSL</sequence>
<dbReference type="AlphaFoldDB" id="A0A444FX25"/>
<evidence type="ECO:0000256" key="1">
    <source>
        <dbReference type="SAM" id="MobiDB-lite"/>
    </source>
</evidence>
<dbReference type="Gene3D" id="1.25.10.10">
    <property type="entry name" value="Leucine-rich Repeat Variant"/>
    <property type="match status" value="1"/>
</dbReference>
<dbReference type="Proteomes" id="UP000290560">
    <property type="component" value="Unassembled WGS sequence"/>
</dbReference>
<dbReference type="InterPro" id="IPR011989">
    <property type="entry name" value="ARM-like"/>
</dbReference>
<accession>A0A444FX25</accession>
<evidence type="ECO:0000313" key="2">
    <source>
        <dbReference type="EMBL" id="RZR72282.1"/>
    </source>
</evidence>
<protein>
    <submittedName>
        <fullName evidence="2">Uncharacterized protein</fullName>
    </submittedName>
</protein>
<feature type="region of interest" description="Disordered" evidence="1">
    <location>
        <begin position="1"/>
        <end position="52"/>
    </location>
</feature>
<name>A0A444FX25_ENSVE</name>